<dbReference type="RefSeq" id="WP_353294096.1">
    <property type="nucleotide sequence ID" value="NZ_BAABWH010000003.1"/>
</dbReference>
<protein>
    <recommendedName>
        <fullName evidence="1">Polymerase beta nucleotidyltransferase domain-containing protein</fullName>
    </recommendedName>
</protein>
<dbReference type="PANTHER" id="PTHR43852:SF3">
    <property type="entry name" value="NUCLEOTIDYLTRANSFERASE"/>
    <property type="match status" value="1"/>
</dbReference>
<name>A0ABP9ZYF1_9GAMM</name>
<dbReference type="InterPro" id="IPR043519">
    <property type="entry name" value="NT_sf"/>
</dbReference>
<gene>
    <name evidence="2" type="ORF">NBRC116585_12720</name>
</gene>
<accession>A0ABP9ZYF1</accession>
<proteinExistence type="predicted"/>
<dbReference type="PANTHER" id="PTHR43852">
    <property type="entry name" value="NUCLEOTIDYLTRANSFERASE"/>
    <property type="match status" value="1"/>
</dbReference>
<dbReference type="NCBIfam" id="NF047752">
    <property type="entry name" value="MntA_antitoxin"/>
    <property type="match status" value="1"/>
</dbReference>
<dbReference type="CDD" id="cd05403">
    <property type="entry name" value="NT_KNTase_like"/>
    <property type="match status" value="1"/>
</dbReference>
<keyword evidence="3" id="KW-1185">Reference proteome</keyword>
<reference evidence="2 3" key="1">
    <citation type="submission" date="2024-04" db="EMBL/GenBank/DDBJ databases">
        <title>Draft genome sequence of Thalassolituus maritimus NBRC 116585.</title>
        <authorList>
            <person name="Miyakawa T."/>
            <person name="Kusuya Y."/>
            <person name="Miura T."/>
        </authorList>
    </citation>
    <scope>NUCLEOTIDE SEQUENCE [LARGE SCALE GENOMIC DNA]</scope>
    <source>
        <strain evidence="2 3">5NW40-0001</strain>
    </source>
</reference>
<evidence type="ECO:0000313" key="3">
    <source>
        <dbReference type="Proteomes" id="UP001481413"/>
    </source>
</evidence>
<organism evidence="2 3">
    <name type="scientific">Thalassolituus maritimus</name>
    <dbReference type="NCBI Taxonomy" id="484498"/>
    <lineage>
        <taxon>Bacteria</taxon>
        <taxon>Pseudomonadati</taxon>
        <taxon>Pseudomonadota</taxon>
        <taxon>Gammaproteobacteria</taxon>
        <taxon>Oceanospirillales</taxon>
        <taxon>Oceanospirillaceae</taxon>
        <taxon>Thalassolituus</taxon>
    </lineage>
</organism>
<evidence type="ECO:0000313" key="2">
    <source>
        <dbReference type="EMBL" id="GAA6145154.1"/>
    </source>
</evidence>
<dbReference type="SUPFAM" id="SSF81301">
    <property type="entry name" value="Nucleotidyltransferase"/>
    <property type="match status" value="1"/>
</dbReference>
<evidence type="ECO:0000259" key="1">
    <source>
        <dbReference type="Pfam" id="PF18765"/>
    </source>
</evidence>
<sequence>MSKFDQLLPEIIKLADATDEIDTLYLYGSRAKGSAQENSDIDLAVIFKNTDNDVVARRLRPEILAIDWANKLELPEGNLSLFDLENGPVPLAMSVLKTGKLLVNKNPGHDFEVSGKIMSKWEIDHLHHYQQFG</sequence>
<dbReference type="Gene3D" id="3.30.460.10">
    <property type="entry name" value="Beta Polymerase, domain 2"/>
    <property type="match status" value="1"/>
</dbReference>
<dbReference type="Pfam" id="PF18765">
    <property type="entry name" value="Polbeta"/>
    <property type="match status" value="1"/>
</dbReference>
<dbReference type="Proteomes" id="UP001481413">
    <property type="component" value="Unassembled WGS sequence"/>
</dbReference>
<comment type="caution">
    <text evidence="2">The sequence shown here is derived from an EMBL/GenBank/DDBJ whole genome shotgun (WGS) entry which is preliminary data.</text>
</comment>
<dbReference type="EMBL" id="BAABWH010000003">
    <property type="protein sequence ID" value="GAA6145154.1"/>
    <property type="molecule type" value="Genomic_DNA"/>
</dbReference>
<dbReference type="InterPro" id="IPR041633">
    <property type="entry name" value="Polbeta"/>
</dbReference>
<feature type="domain" description="Polymerase beta nucleotidyltransferase" evidence="1">
    <location>
        <begin position="10"/>
        <end position="106"/>
    </location>
</feature>
<dbReference type="InterPro" id="IPR052930">
    <property type="entry name" value="TA_antitoxin_MntA"/>
</dbReference>